<organism evidence="1 2">
    <name type="scientific">Linum trigynum</name>
    <dbReference type="NCBI Taxonomy" id="586398"/>
    <lineage>
        <taxon>Eukaryota</taxon>
        <taxon>Viridiplantae</taxon>
        <taxon>Streptophyta</taxon>
        <taxon>Embryophyta</taxon>
        <taxon>Tracheophyta</taxon>
        <taxon>Spermatophyta</taxon>
        <taxon>Magnoliopsida</taxon>
        <taxon>eudicotyledons</taxon>
        <taxon>Gunneridae</taxon>
        <taxon>Pentapetalae</taxon>
        <taxon>rosids</taxon>
        <taxon>fabids</taxon>
        <taxon>Malpighiales</taxon>
        <taxon>Linaceae</taxon>
        <taxon>Linum</taxon>
    </lineage>
</organism>
<protein>
    <submittedName>
        <fullName evidence="1">Uncharacterized protein</fullName>
    </submittedName>
</protein>
<dbReference type="EMBL" id="OZ034818">
    <property type="protein sequence ID" value="CAL1386588.1"/>
    <property type="molecule type" value="Genomic_DNA"/>
</dbReference>
<dbReference type="AlphaFoldDB" id="A0AAV2ELY6"/>
<name>A0AAV2ELY6_9ROSI</name>
<sequence length="68" mass="7130">MGSRSSPESASVGGFPAVGVGPTMEIESMIRMAGRVRVLHFFTHYVEGKAACQVAISVTDGCVLGFHC</sequence>
<evidence type="ECO:0000313" key="2">
    <source>
        <dbReference type="Proteomes" id="UP001497516"/>
    </source>
</evidence>
<reference evidence="1 2" key="1">
    <citation type="submission" date="2024-04" db="EMBL/GenBank/DDBJ databases">
        <authorList>
            <person name="Fracassetti M."/>
        </authorList>
    </citation>
    <scope>NUCLEOTIDE SEQUENCE [LARGE SCALE GENOMIC DNA]</scope>
</reference>
<gene>
    <name evidence="1" type="ORF">LTRI10_LOCUS27626</name>
</gene>
<keyword evidence="2" id="KW-1185">Reference proteome</keyword>
<evidence type="ECO:0000313" key="1">
    <source>
        <dbReference type="EMBL" id="CAL1386588.1"/>
    </source>
</evidence>
<proteinExistence type="predicted"/>
<accession>A0AAV2ELY6</accession>
<dbReference type="Proteomes" id="UP001497516">
    <property type="component" value="Chromosome 5"/>
</dbReference>